<keyword evidence="3" id="KW-1185">Reference proteome</keyword>
<evidence type="ECO:0008006" key="4">
    <source>
        <dbReference type="Google" id="ProtNLM"/>
    </source>
</evidence>
<organism evidence="2 3">
    <name type="scientific">Mucilaginibacter paludis DSM 18603</name>
    <dbReference type="NCBI Taxonomy" id="714943"/>
    <lineage>
        <taxon>Bacteria</taxon>
        <taxon>Pseudomonadati</taxon>
        <taxon>Bacteroidota</taxon>
        <taxon>Sphingobacteriia</taxon>
        <taxon>Sphingobacteriales</taxon>
        <taxon>Sphingobacteriaceae</taxon>
        <taxon>Mucilaginibacter</taxon>
    </lineage>
</organism>
<name>H1Y6X4_9SPHI</name>
<evidence type="ECO:0000313" key="2">
    <source>
        <dbReference type="EMBL" id="EHQ28381.1"/>
    </source>
</evidence>
<dbReference type="Proteomes" id="UP000002774">
    <property type="component" value="Chromosome"/>
</dbReference>
<gene>
    <name evidence="2" type="ORF">Mucpa_4291</name>
</gene>
<evidence type="ECO:0000313" key="3">
    <source>
        <dbReference type="Proteomes" id="UP000002774"/>
    </source>
</evidence>
<dbReference type="AlphaFoldDB" id="H1Y6X4"/>
<feature type="region of interest" description="Disordered" evidence="1">
    <location>
        <begin position="191"/>
        <end position="210"/>
    </location>
</feature>
<sequence length="210" mass="23659">MKKLVNILAVALVLAGCSQSSTRSGKSADAPQLNQEQLDSVARYNKYKSTLNVVFGKVTFGISPQEFKKLVGDKPVVVGNSSYSADPSFTTKTNELYMVDLESDLKTANYIETELNDDMDNITSVITAKYGPPTRDDGKIQFFNFKPGYYQFVRYWDLYTKTIAIGMEEAYTGSEYRVVCQIYNKKMKQEEKELEATKTESKTIADTSKF</sequence>
<dbReference type="HOGENOM" id="CLU_1308985_0_0_10"/>
<dbReference type="RefSeq" id="WP_008509168.1">
    <property type="nucleotide sequence ID" value="NZ_CM001403.1"/>
</dbReference>
<accession>H1Y6X4</accession>
<reference evidence="2" key="1">
    <citation type="submission" date="2011-09" db="EMBL/GenBank/DDBJ databases">
        <title>The permanent draft genome of Mucilaginibacter paludis DSM 18603.</title>
        <authorList>
            <consortium name="US DOE Joint Genome Institute (JGI-PGF)"/>
            <person name="Lucas S."/>
            <person name="Han J."/>
            <person name="Lapidus A."/>
            <person name="Bruce D."/>
            <person name="Goodwin L."/>
            <person name="Pitluck S."/>
            <person name="Peters L."/>
            <person name="Kyrpides N."/>
            <person name="Mavromatis K."/>
            <person name="Ivanova N."/>
            <person name="Mikhailova N."/>
            <person name="Held B."/>
            <person name="Detter J.C."/>
            <person name="Tapia R."/>
            <person name="Han C."/>
            <person name="Land M."/>
            <person name="Hauser L."/>
            <person name="Markowitz V."/>
            <person name="Cheng J.-F."/>
            <person name="Hugenholtz P."/>
            <person name="Woyke T."/>
            <person name="Wu D."/>
            <person name="Tindall B."/>
            <person name="Brambilla E."/>
            <person name="Klenk H.-P."/>
            <person name="Eisen J.A."/>
        </authorList>
    </citation>
    <scope>NUCLEOTIDE SEQUENCE [LARGE SCALE GENOMIC DNA]</scope>
    <source>
        <strain evidence="2">DSM 18603</strain>
    </source>
</reference>
<dbReference type="EMBL" id="CM001403">
    <property type="protein sequence ID" value="EHQ28381.1"/>
    <property type="molecule type" value="Genomic_DNA"/>
</dbReference>
<dbReference type="PROSITE" id="PS51257">
    <property type="entry name" value="PROKAR_LIPOPROTEIN"/>
    <property type="match status" value="1"/>
</dbReference>
<evidence type="ECO:0000256" key="1">
    <source>
        <dbReference type="SAM" id="MobiDB-lite"/>
    </source>
</evidence>
<proteinExistence type="predicted"/>
<protein>
    <recommendedName>
        <fullName evidence="4">Lipoprotein</fullName>
    </recommendedName>
</protein>